<sequence>MWAFIYIKSLKCYFNIDSDDITDYEYEKIGHQSYKFSKRVFLCKINNQKYYCQILVVADTEKEVDEYVKQKRPVLPILNLSDIPTIDNDDSEDDQDSQDNDDSEDDQDSQDNDDSEEKNDDEEDEIANELADAKLKRKQDKLIKNQASAKTMTDIVQLYQKTLQQPNKPSCSGLVSSKGTSSNGKSPLEYSSSDKNKESSDEDDDSTKDEETITASNAIKVGRKIPLQENTESNQFPTNHNDGHQPFVTDKDLQNALAEEKKRELELKKLQNAEQAELAVKKLKRSINAYPTIKNLNSDITANKAGVENAYEQKEASLFCIGMMYATWGYRALAERCVKKTIKTRHLQLLSPRKKSAVKKHFDHMLAFYHRDSSIISYYKGRFNNYANRAINGAKKHMDVVNKYPELDTENNPDQETIFL</sequence>
<dbReference type="EMBL" id="JBJJXI010000122">
    <property type="protein sequence ID" value="KAL3389804.1"/>
    <property type="molecule type" value="Genomic_DNA"/>
</dbReference>
<accession>A0ABD2W9Q6</accession>
<reference evidence="2 3" key="1">
    <citation type="journal article" date="2024" name="bioRxiv">
        <title>A reference genome for Trichogramma kaykai: A tiny desert-dwelling parasitoid wasp with competing sex-ratio distorters.</title>
        <authorList>
            <person name="Culotta J."/>
            <person name="Lindsey A.R."/>
        </authorList>
    </citation>
    <scope>NUCLEOTIDE SEQUENCE [LARGE SCALE GENOMIC DNA]</scope>
    <source>
        <strain evidence="2 3">KSX58</strain>
    </source>
</reference>
<dbReference type="AlphaFoldDB" id="A0ABD2W9Q6"/>
<name>A0ABD2W9Q6_9HYME</name>
<keyword evidence="3" id="KW-1185">Reference proteome</keyword>
<evidence type="ECO:0000256" key="1">
    <source>
        <dbReference type="SAM" id="MobiDB-lite"/>
    </source>
</evidence>
<feature type="region of interest" description="Disordered" evidence="1">
    <location>
        <begin position="165"/>
        <end position="226"/>
    </location>
</feature>
<evidence type="ECO:0000313" key="3">
    <source>
        <dbReference type="Proteomes" id="UP001627154"/>
    </source>
</evidence>
<comment type="caution">
    <text evidence="2">The sequence shown here is derived from an EMBL/GenBank/DDBJ whole genome shotgun (WGS) entry which is preliminary data.</text>
</comment>
<feature type="region of interest" description="Disordered" evidence="1">
    <location>
        <begin position="81"/>
        <end position="125"/>
    </location>
</feature>
<feature type="compositionally biased region" description="Acidic residues" evidence="1">
    <location>
        <begin position="87"/>
        <end position="125"/>
    </location>
</feature>
<protein>
    <submittedName>
        <fullName evidence="2">Uncharacterized protein</fullName>
    </submittedName>
</protein>
<feature type="compositionally biased region" description="Polar residues" evidence="1">
    <location>
        <begin position="165"/>
        <end position="185"/>
    </location>
</feature>
<proteinExistence type="predicted"/>
<gene>
    <name evidence="2" type="ORF">TKK_015167</name>
</gene>
<organism evidence="2 3">
    <name type="scientific">Trichogramma kaykai</name>
    <dbReference type="NCBI Taxonomy" id="54128"/>
    <lineage>
        <taxon>Eukaryota</taxon>
        <taxon>Metazoa</taxon>
        <taxon>Ecdysozoa</taxon>
        <taxon>Arthropoda</taxon>
        <taxon>Hexapoda</taxon>
        <taxon>Insecta</taxon>
        <taxon>Pterygota</taxon>
        <taxon>Neoptera</taxon>
        <taxon>Endopterygota</taxon>
        <taxon>Hymenoptera</taxon>
        <taxon>Apocrita</taxon>
        <taxon>Proctotrupomorpha</taxon>
        <taxon>Chalcidoidea</taxon>
        <taxon>Trichogrammatidae</taxon>
        <taxon>Trichogramma</taxon>
    </lineage>
</organism>
<dbReference type="Proteomes" id="UP001627154">
    <property type="component" value="Unassembled WGS sequence"/>
</dbReference>
<evidence type="ECO:0000313" key="2">
    <source>
        <dbReference type="EMBL" id="KAL3389804.1"/>
    </source>
</evidence>